<dbReference type="PANTHER" id="PTHR16121">
    <property type="entry name" value="CAP-SPECIFIC MRNA (NUCLEOSIDE-2'-O-)-METHYLTRANSFERASE 1-RELATED"/>
    <property type="match status" value="1"/>
</dbReference>
<dbReference type="GO" id="GO:0005634">
    <property type="term" value="C:nucleus"/>
    <property type="evidence" value="ECO:0007669"/>
    <property type="project" value="TreeGrafter"/>
</dbReference>
<dbReference type="GO" id="GO:0005737">
    <property type="term" value="C:cytoplasm"/>
    <property type="evidence" value="ECO:0007669"/>
    <property type="project" value="TreeGrafter"/>
</dbReference>
<accession>A0A5N5SRV3</accession>
<dbReference type="Pfam" id="PF01728">
    <property type="entry name" value="FtsJ"/>
    <property type="match status" value="1"/>
</dbReference>
<keyword evidence="5 7" id="KW-0949">S-adenosyl-L-methionine</keyword>
<dbReference type="OrthoDB" id="429597at2759"/>
<dbReference type="EMBL" id="SEYY01020933">
    <property type="protein sequence ID" value="KAB7496896.1"/>
    <property type="molecule type" value="Genomic_DNA"/>
</dbReference>
<keyword evidence="3 7" id="KW-0489">Methyltransferase</keyword>
<dbReference type="GO" id="GO:0006370">
    <property type="term" value="P:7-methylguanosine mRNA capping"/>
    <property type="evidence" value="ECO:0007669"/>
    <property type="project" value="TreeGrafter"/>
</dbReference>
<dbReference type="PANTHER" id="PTHR16121:SF2">
    <property type="entry name" value="CAP-SPECIFIC MRNA (NUCLEOSIDE-2'-O-)-METHYLTRANSFERASE 2"/>
    <property type="match status" value="1"/>
</dbReference>
<feature type="binding site" evidence="7">
    <location>
        <position position="253"/>
    </location>
    <ligand>
        <name>S-adenosyl-L-methionine</name>
        <dbReference type="ChEBI" id="CHEBI:59789"/>
    </ligand>
</feature>
<organism evidence="10 11">
    <name type="scientific">Armadillidium nasatum</name>
    <dbReference type="NCBI Taxonomy" id="96803"/>
    <lineage>
        <taxon>Eukaryota</taxon>
        <taxon>Metazoa</taxon>
        <taxon>Ecdysozoa</taxon>
        <taxon>Arthropoda</taxon>
        <taxon>Crustacea</taxon>
        <taxon>Multicrustacea</taxon>
        <taxon>Malacostraca</taxon>
        <taxon>Eumalacostraca</taxon>
        <taxon>Peracarida</taxon>
        <taxon>Isopoda</taxon>
        <taxon>Oniscidea</taxon>
        <taxon>Crinocheta</taxon>
        <taxon>Armadillidiidae</taxon>
        <taxon>Armadillidium</taxon>
    </lineage>
</organism>
<protein>
    <recommendedName>
        <fullName evidence="2">Cap-specific mRNA (nucleoside-2'-O-)-methyltransferase 2</fullName>
        <ecNumber evidence="1">2.1.1.296</ecNumber>
    </recommendedName>
</protein>
<dbReference type="GO" id="GO:0120550">
    <property type="term" value="F:methyltransferase cap2 activity"/>
    <property type="evidence" value="ECO:0007669"/>
    <property type="project" value="UniProtKB-EC"/>
</dbReference>
<keyword evidence="4 7" id="KW-0808">Transferase</keyword>
<evidence type="ECO:0000256" key="8">
    <source>
        <dbReference type="SAM" id="MobiDB-lite"/>
    </source>
</evidence>
<feature type="region of interest" description="Disordered" evidence="8">
    <location>
        <begin position="1"/>
        <end position="22"/>
    </location>
</feature>
<comment type="catalytic activity">
    <reaction evidence="6">
        <text>a 5'-end (N(7)-methyl 5'-triphosphoguanosine)-(2'-O-methyl-ribonucleoside)-(ribonucleotide) in mRNA + S-adenosyl-L-methionine = a 5'-end (N(7)-methyl 5'-triphosphoguanosine)-(2'-O-methyl-ribonucleoside)-(2'-O-methyl-ribonucleotide) in mRNA + S-adenosyl-L-homocysteine + H(+)</text>
        <dbReference type="Rhea" id="RHEA:67024"/>
        <dbReference type="Rhea" id="RHEA-COMP:17169"/>
        <dbReference type="Rhea" id="RHEA-COMP:17170"/>
        <dbReference type="ChEBI" id="CHEBI:15378"/>
        <dbReference type="ChEBI" id="CHEBI:57856"/>
        <dbReference type="ChEBI" id="CHEBI:59789"/>
        <dbReference type="ChEBI" id="CHEBI:167612"/>
        <dbReference type="ChEBI" id="CHEBI:167614"/>
        <dbReference type="EC" id="2.1.1.296"/>
    </reaction>
</comment>
<evidence type="ECO:0000313" key="10">
    <source>
        <dbReference type="EMBL" id="KAB7496896.1"/>
    </source>
</evidence>
<feature type="domain" description="Adrift-type SAM-dependent 2'-O-MTase" evidence="9">
    <location>
        <begin position="194"/>
        <end position="407"/>
    </location>
</feature>
<dbReference type="PROSITE" id="PS51614">
    <property type="entry name" value="SAM_MT_ADRIFT"/>
    <property type="match status" value="1"/>
</dbReference>
<dbReference type="SUPFAM" id="SSF53335">
    <property type="entry name" value="S-adenosyl-L-methionine-dependent methyltransferases"/>
    <property type="match status" value="1"/>
</dbReference>
<reference evidence="10 11" key="1">
    <citation type="journal article" date="2019" name="PLoS Biol.">
        <title>Sex chromosomes control vertical transmission of feminizing Wolbachia symbionts in an isopod.</title>
        <authorList>
            <person name="Becking T."/>
            <person name="Chebbi M.A."/>
            <person name="Giraud I."/>
            <person name="Moumen B."/>
            <person name="Laverre T."/>
            <person name="Caubet Y."/>
            <person name="Peccoud J."/>
            <person name="Gilbert C."/>
            <person name="Cordaux R."/>
        </authorList>
    </citation>
    <scope>NUCLEOTIDE SEQUENCE [LARGE SCALE GENOMIC DNA]</scope>
    <source>
        <strain evidence="10">ANa2</strain>
        <tissue evidence="10">Whole body excluding digestive tract and cuticle</tissue>
    </source>
</reference>
<evidence type="ECO:0000313" key="11">
    <source>
        <dbReference type="Proteomes" id="UP000326759"/>
    </source>
</evidence>
<dbReference type="Gene3D" id="3.40.50.12760">
    <property type="match status" value="1"/>
</dbReference>
<feature type="compositionally biased region" description="Acidic residues" evidence="8">
    <location>
        <begin position="1"/>
        <end position="11"/>
    </location>
</feature>
<sequence length="532" mass="61407">MIKDGDDEDSSSPEVKLSLSPESGSLIHYYQCKLNKSKEEEQAEGNPSASKFPKRETYSIGRANTTSRLFSSPIRRSTSNTYSNLRFNFKPEKYPMLEMTDFLTIQNEAESHCSKLFHLKTAELDSSSWKIPPPDQLYIHEKWKIEELIAMKNELNKTKGQLENFDIDSWHKHTQLCNPAHKISNFFRYKAKPELLTQAFLKFFEVLHAFTLVPEFDNFANSSFRTLHLCEAPGAFIVALNHYLSLHRPNIKWQWLGNTLNPYFEGTPSTECIADDRFILHTLDNWCFGNDETGNLMTLDYLDELIRRVGRNNVDLVTADGSIDCQENPAEQENTTNSLHFCEVYSALCTLKEGGCLVLKKFTFFEVDAICLVYLICCCFKKVSIYKPITSKLGNSEVYLVALSFEPSVIELYMNTLRMHYGQKLGNVALFSLEQIPSNFITLIKECSTFFKERQVKAIERNIYLYHNPSEKNNQYVDLLKSMVLETFEENNSCRPIAAGQRIVLQNMKWDYNIIPDRHNTKWGGQIKKETS</sequence>
<dbReference type="InterPro" id="IPR002877">
    <property type="entry name" value="RNA_MeTrfase_FtsJ_dom"/>
</dbReference>
<dbReference type="Proteomes" id="UP000326759">
    <property type="component" value="Unassembled WGS sequence"/>
</dbReference>
<gene>
    <name evidence="10" type="primary">CMTR2</name>
    <name evidence="10" type="ORF">Anas_04915</name>
</gene>
<feature type="region of interest" description="Disordered" evidence="8">
    <location>
        <begin position="36"/>
        <end position="57"/>
    </location>
</feature>
<evidence type="ECO:0000256" key="7">
    <source>
        <dbReference type="PROSITE-ProRule" id="PRU00946"/>
    </source>
</evidence>
<keyword evidence="11" id="KW-1185">Reference proteome</keyword>
<dbReference type="GO" id="GO:0004483">
    <property type="term" value="F:methyltransferase cap1 activity"/>
    <property type="evidence" value="ECO:0007669"/>
    <property type="project" value="UniProtKB-ARBA"/>
</dbReference>
<evidence type="ECO:0000256" key="2">
    <source>
        <dbReference type="ARBA" id="ARBA00021134"/>
    </source>
</evidence>
<dbReference type="InterPro" id="IPR025807">
    <property type="entry name" value="Adrift-typ_MeTrfase"/>
</dbReference>
<feature type="binding site" evidence="7">
    <location>
        <position position="234"/>
    </location>
    <ligand>
        <name>S-adenosyl-L-methionine</name>
        <dbReference type="ChEBI" id="CHEBI:59789"/>
    </ligand>
</feature>
<name>A0A5N5SRV3_9CRUS</name>
<evidence type="ECO:0000256" key="4">
    <source>
        <dbReference type="ARBA" id="ARBA00022679"/>
    </source>
</evidence>
<evidence type="ECO:0000256" key="3">
    <source>
        <dbReference type="ARBA" id="ARBA00022603"/>
    </source>
</evidence>
<dbReference type="InterPro" id="IPR029063">
    <property type="entry name" value="SAM-dependent_MTases_sf"/>
</dbReference>
<dbReference type="AlphaFoldDB" id="A0A5N5SRV3"/>
<dbReference type="EC" id="2.1.1.296" evidence="1"/>
<evidence type="ECO:0000256" key="5">
    <source>
        <dbReference type="ARBA" id="ARBA00022691"/>
    </source>
</evidence>
<proteinExistence type="predicted"/>
<dbReference type="GO" id="GO:0032259">
    <property type="term" value="P:methylation"/>
    <property type="evidence" value="ECO:0007669"/>
    <property type="project" value="UniProtKB-KW"/>
</dbReference>
<evidence type="ECO:0000256" key="6">
    <source>
        <dbReference type="ARBA" id="ARBA00049477"/>
    </source>
</evidence>
<comment type="caution">
    <text evidence="10">The sequence shown here is derived from an EMBL/GenBank/DDBJ whole genome shotgun (WGS) entry which is preliminary data.</text>
</comment>
<evidence type="ECO:0000256" key="1">
    <source>
        <dbReference type="ARBA" id="ARBA00012770"/>
    </source>
</evidence>
<feature type="active site" description="Proton acceptor" evidence="7">
    <location>
        <position position="360"/>
    </location>
</feature>
<evidence type="ECO:0000259" key="9">
    <source>
        <dbReference type="PROSITE" id="PS51614"/>
    </source>
</evidence>
<feature type="binding site" evidence="7">
    <location>
        <position position="320"/>
    </location>
    <ligand>
        <name>S-adenosyl-L-methionine</name>
        <dbReference type="ChEBI" id="CHEBI:59789"/>
    </ligand>
</feature>
<dbReference type="InterPro" id="IPR050851">
    <property type="entry name" value="mRNA_Cap_2O-Ribose_MeTrfase"/>
</dbReference>